<evidence type="ECO:0000256" key="1">
    <source>
        <dbReference type="ARBA" id="ARBA00000012"/>
    </source>
</evidence>
<keyword evidence="7" id="KW-0460">Magnesium</keyword>
<organism evidence="10 11">
    <name type="scientific">Acetobacter vaccinii</name>
    <dbReference type="NCBI Taxonomy" id="2592655"/>
    <lineage>
        <taxon>Bacteria</taxon>
        <taxon>Pseudomonadati</taxon>
        <taxon>Pseudomonadota</taxon>
        <taxon>Alphaproteobacteria</taxon>
        <taxon>Acetobacterales</taxon>
        <taxon>Acetobacteraceae</taxon>
        <taxon>Acetobacter</taxon>
    </lineage>
</organism>
<dbReference type="InterPro" id="IPR006390">
    <property type="entry name" value="DHP_synth_dom"/>
</dbReference>
<dbReference type="PANTHER" id="PTHR20941:SF1">
    <property type="entry name" value="FOLIC ACID SYNTHESIS PROTEIN FOL1"/>
    <property type="match status" value="1"/>
</dbReference>
<reference evidence="10 11" key="1">
    <citation type="submission" date="2019-09" db="EMBL/GenBank/DDBJ databases">
        <title>Genome sequencing of strain KACC 21233.</title>
        <authorList>
            <person name="Heo J."/>
            <person name="Kim S.-J."/>
            <person name="Kim J.-S."/>
            <person name="Hong S.-B."/>
            <person name="Kwon S.-W."/>
        </authorList>
    </citation>
    <scope>NUCLEOTIDE SEQUENCE [LARGE SCALE GENOMIC DNA]</scope>
    <source>
        <strain evidence="10 11">KACC 21233</strain>
    </source>
</reference>
<evidence type="ECO:0000256" key="6">
    <source>
        <dbReference type="ARBA" id="ARBA00022723"/>
    </source>
</evidence>
<comment type="cofactor">
    <cofactor evidence="2">
        <name>Mg(2+)</name>
        <dbReference type="ChEBI" id="CHEBI:18420"/>
    </cofactor>
</comment>
<evidence type="ECO:0000256" key="3">
    <source>
        <dbReference type="ARBA" id="ARBA00004763"/>
    </source>
</evidence>
<evidence type="ECO:0000259" key="9">
    <source>
        <dbReference type="PROSITE" id="PS50972"/>
    </source>
</evidence>
<comment type="catalytic activity">
    <reaction evidence="1">
        <text>(7,8-dihydropterin-6-yl)methyl diphosphate + 4-aminobenzoate = 7,8-dihydropteroate + diphosphate</text>
        <dbReference type="Rhea" id="RHEA:19949"/>
        <dbReference type="ChEBI" id="CHEBI:17836"/>
        <dbReference type="ChEBI" id="CHEBI:17839"/>
        <dbReference type="ChEBI" id="CHEBI:33019"/>
        <dbReference type="ChEBI" id="CHEBI:72950"/>
        <dbReference type="EC" id="2.5.1.15"/>
    </reaction>
</comment>
<dbReference type="Pfam" id="PF00809">
    <property type="entry name" value="Pterin_bind"/>
    <property type="match status" value="1"/>
</dbReference>
<dbReference type="OrthoDB" id="9811744at2"/>
<keyword evidence="6" id="KW-0479">Metal-binding</keyword>
<dbReference type="Gene3D" id="3.20.20.20">
    <property type="entry name" value="Dihydropteroate synthase-like"/>
    <property type="match status" value="1"/>
</dbReference>
<gene>
    <name evidence="10" type="primary">folP</name>
    <name evidence="10" type="ORF">FLP30_04795</name>
</gene>
<dbReference type="PROSITE" id="PS50972">
    <property type="entry name" value="PTERIN_BINDING"/>
    <property type="match status" value="1"/>
</dbReference>
<keyword evidence="8" id="KW-0289">Folate biosynthesis</keyword>
<evidence type="ECO:0000313" key="10">
    <source>
        <dbReference type="EMBL" id="QEO18564.1"/>
    </source>
</evidence>
<keyword evidence="5 10" id="KW-0808">Transferase</keyword>
<dbReference type="GO" id="GO:0004156">
    <property type="term" value="F:dihydropteroate synthase activity"/>
    <property type="evidence" value="ECO:0007669"/>
    <property type="project" value="UniProtKB-EC"/>
</dbReference>
<dbReference type="InterPro" id="IPR045031">
    <property type="entry name" value="DHP_synth-like"/>
</dbReference>
<dbReference type="EMBL" id="CP043506">
    <property type="protein sequence ID" value="QEO18564.1"/>
    <property type="molecule type" value="Genomic_DNA"/>
</dbReference>
<dbReference type="SUPFAM" id="SSF51717">
    <property type="entry name" value="Dihydropteroate synthetase-like"/>
    <property type="match status" value="1"/>
</dbReference>
<dbReference type="EC" id="2.5.1.15" evidence="4"/>
<dbReference type="GO" id="GO:0046872">
    <property type="term" value="F:metal ion binding"/>
    <property type="evidence" value="ECO:0007669"/>
    <property type="project" value="UniProtKB-KW"/>
</dbReference>
<dbReference type="NCBIfam" id="TIGR01496">
    <property type="entry name" value="DHPS"/>
    <property type="match status" value="1"/>
</dbReference>
<dbReference type="CDD" id="cd00739">
    <property type="entry name" value="DHPS"/>
    <property type="match status" value="1"/>
</dbReference>
<dbReference type="GO" id="GO:0005829">
    <property type="term" value="C:cytosol"/>
    <property type="evidence" value="ECO:0007669"/>
    <property type="project" value="TreeGrafter"/>
</dbReference>
<dbReference type="KEGG" id="acek:FLP30_04795"/>
<evidence type="ECO:0000313" key="11">
    <source>
        <dbReference type="Proteomes" id="UP000324536"/>
    </source>
</evidence>
<evidence type="ECO:0000256" key="8">
    <source>
        <dbReference type="ARBA" id="ARBA00022909"/>
    </source>
</evidence>
<evidence type="ECO:0000256" key="5">
    <source>
        <dbReference type="ARBA" id="ARBA00022679"/>
    </source>
</evidence>
<proteinExistence type="predicted"/>
<dbReference type="Proteomes" id="UP000324536">
    <property type="component" value="Chromosome"/>
</dbReference>
<dbReference type="InterPro" id="IPR011005">
    <property type="entry name" value="Dihydropteroate_synth-like_sf"/>
</dbReference>
<dbReference type="PANTHER" id="PTHR20941">
    <property type="entry name" value="FOLATE SYNTHESIS PROTEINS"/>
    <property type="match status" value="1"/>
</dbReference>
<dbReference type="AlphaFoldDB" id="A0A5C1YQC9"/>
<dbReference type="InterPro" id="IPR000489">
    <property type="entry name" value="Pterin-binding_dom"/>
</dbReference>
<protein>
    <recommendedName>
        <fullName evidence="4">dihydropteroate synthase</fullName>
        <ecNumber evidence="4">2.5.1.15</ecNumber>
    </recommendedName>
</protein>
<comment type="pathway">
    <text evidence="3">Cofactor biosynthesis; tetrahydrofolate biosynthesis; 7,8-dihydrofolate from 2-amino-4-hydroxy-6-hydroxymethyl-7,8-dihydropteridine diphosphate and 4-aminobenzoate: step 1/2.</text>
</comment>
<evidence type="ECO:0000256" key="7">
    <source>
        <dbReference type="ARBA" id="ARBA00022842"/>
    </source>
</evidence>
<evidence type="ECO:0000256" key="4">
    <source>
        <dbReference type="ARBA" id="ARBA00012458"/>
    </source>
</evidence>
<dbReference type="GO" id="GO:0046654">
    <property type="term" value="P:tetrahydrofolate biosynthetic process"/>
    <property type="evidence" value="ECO:0007669"/>
    <property type="project" value="TreeGrafter"/>
</dbReference>
<name>A0A5C1YQC9_9PROT</name>
<dbReference type="GO" id="GO:0046656">
    <property type="term" value="P:folic acid biosynthetic process"/>
    <property type="evidence" value="ECO:0007669"/>
    <property type="project" value="UniProtKB-KW"/>
</dbReference>
<evidence type="ECO:0000256" key="2">
    <source>
        <dbReference type="ARBA" id="ARBA00001946"/>
    </source>
</evidence>
<keyword evidence="11" id="KW-1185">Reference proteome</keyword>
<feature type="domain" description="Pterin-binding" evidence="9">
    <location>
        <begin position="83"/>
        <end position="338"/>
    </location>
</feature>
<accession>A0A5C1YQC9</accession>
<sequence>MSTMWNRLVEPMGLLYGPDARAAIQHGTGLPLMGGPVAFTMARLIDGTHTSAPMRVEDIPGPWQGVLLRLTRAAPPAHLPDGPQVMGILNVTPDSFSNGGQHFGVAQALGAARAMADAGCRVLDIGGESTRPGAATVTPEQEWDRVGPVLEALRQNLPTVALSVDTRNSLVMDRALAAGADVINDVTALQHDPQALPLLAERHCGVVLMHMRGTPQTMDTHTEYSDVACDVVRELGQRVNAALAAGISHDRLMVDPGFGFAKTHEQNVTLLRRRLLLANLGCRVLFGLSRKRMIGAMTGEPRAEARDPGTQAATLEAMPLGAAVLRVHDVPGMVQSMRLWQALHTPAGTEDA</sequence>